<dbReference type="Pfam" id="PF13280">
    <property type="entry name" value="WYL"/>
    <property type="match status" value="1"/>
</dbReference>
<dbReference type="PANTHER" id="PTHR34580">
    <property type="match status" value="1"/>
</dbReference>
<evidence type="ECO:0000259" key="1">
    <source>
        <dbReference type="Pfam" id="PF13280"/>
    </source>
</evidence>
<proteinExistence type="predicted"/>
<dbReference type="PANTHER" id="PTHR34580:SF3">
    <property type="entry name" value="PROTEIN PAFB"/>
    <property type="match status" value="1"/>
</dbReference>
<dbReference type="Proteomes" id="UP001164390">
    <property type="component" value="Chromosome"/>
</dbReference>
<keyword evidence="3" id="KW-1185">Reference proteome</keyword>
<dbReference type="AlphaFoldDB" id="A0AA46TEF0"/>
<dbReference type="InterPro" id="IPR026881">
    <property type="entry name" value="WYL_dom"/>
</dbReference>
<dbReference type="InterPro" id="IPR051534">
    <property type="entry name" value="CBASS_pafABC_assoc_protein"/>
</dbReference>
<dbReference type="KEGG" id="sgrg:L0C25_14940"/>
<dbReference type="PROSITE" id="PS52050">
    <property type="entry name" value="WYL"/>
    <property type="match status" value="1"/>
</dbReference>
<dbReference type="RefSeq" id="WP_271632476.1">
    <property type="nucleotide sequence ID" value="NZ_CP094970.1"/>
</dbReference>
<evidence type="ECO:0000313" key="2">
    <source>
        <dbReference type="EMBL" id="UYM03834.1"/>
    </source>
</evidence>
<dbReference type="EMBL" id="CP094970">
    <property type="protein sequence ID" value="UYM03834.1"/>
    <property type="molecule type" value="Genomic_DNA"/>
</dbReference>
<sequence length="177" mass="20456">MREASPLDELADAAYAHAEIAFEYESEGERGVRRVEPYRIVVHKSRSSLLTWDIERDDWRTFRIDRMSGLERATTFEPREIPDDSAAIHQLDSTPPIRTVLRFDASPSTVADRLLTQEVELESLGPERCRALVWGHSYQWLAAVVLSMGVDFGIDEPDDFRRHCETLRDRLDRALRN</sequence>
<reference evidence="2" key="1">
    <citation type="submission" date="2022-01" db="EMBL/GenBank/DDBJ databases">
        <title>Nocardioidaceae gen. sp. A5X3R13.</title>
        <authorList>
            <person name="Lopez Marin M.A."/>
            <person name="Uhlik O."/>
        </authorList>
    </citation>
    <scope>NUCLEOTIDE SEQUENCE</scope>
    <source>
        <strain evidence="2">A5X3R13</strain>
    </source>
</reference>
<accession>A0AA46TEF0</accession>
<protein>
    <submittedName>
        <fullName evidence="2">WYL domain-containing protein</fullName>
    </submittedName>
</protein>
<feature type="domain" description="WYL" evidence="1">
    <location>
        <begin position="7"/>
        <end position="71"/>
    </location>
</feature>
<gene>
    <name evidence="2" type="ORF">L0C25_14940</name>
</gene>
<organism evidence="2 3">
    <name type="scientific">Solicola gregarius</name>
    <dbReference type="NCBI Taxonomy" id="2908642"/>
    <lineage>
        <taxon>Bacteria</taxon>
        <taxon>Bacillati</taxon>
        <taxon>Actinomycetota</taxon>
        <taxon>Actinomycetes</taxon>
        <taxon>Propionibacteriales</taxon>
        <taxon>Nocardioidaceae</taxon>
        <taxon>Solicola</taxon>
    </lineage>
</organism>
<evidence type="ECO:0000313" key="3">
    <source>
        <dbReference type="Proteomes" id="UP001164390"/>
    </source>
</evidence>
<name>A0AA46TEF0_9ACTN</name>